<dbReference type="Gene3D" id="3.40.630.30">
    <property type="match status" value="1"/>
</dbReference>
<reference evidence="3" key="1">
    <citation type="submission" date="2016-10" db="EMBL/GenBank/DDBJ databases">
        <authorList>
            <person name="Varghese N."/>
            <person name="Submissions S."/>
        </authorList>
    </citation>
    <scope>NUCLEOTIDE SEQUENCE [LARGE SCALE GENOMIC DNA]</scope>
    <source>
        <strain evidence="3">ATCC 700379</strain>
    </source>
</reference>
<dbReference type="OrthoDB" id="948250at2"/>
<accession>A0A1I2WEM4</accession>
<dbReference type="PANTHER" id="PTHR43415:SF3">
    <property type="entry name" value="GNAT-FAMILY ACETYLTRANSFERASE"/>
    <property type="match status" value="1"/>
</dbReference>
<dbReference type="Proteomes" id="UP000198752">
    <property type="component" value="Unassembled WGS sequence"/>
</dbReference>
<dbReference type="SUPFAM" id="SSF55729">
    <property type="entry name" value="Acyl-CoA N-acyltransferases (Nat)"/>
    <property type="match status" value="1"/>
</dbReference>
<evidence type="ECO:0000313" key="2">
    <source>
        <dbReference type="EMBL" id="SFG99107.1"/>
    </source>
</evidence>
<keyword evidence="2" id="KW-0808">Transferase</keyword>
<proteinExistence type="predicted"/>
<dbReference type="RefSeq" id="WP_093674813.1">
    <property type="nucleotide sequence ID" value="NZ_FOOY01000039.1"/>
</dbReference>
<dbReference type="CDD" id="cd04301">
    <property type="entry name" value="NAT_SF"/>
    <property type="match status" value="1"/>
</dbReference>
<protein>
    <submittedName>
        <fullName evidence="2">Protein N-acetyltransferase, RimJ/RimL family</fullName>
    </submittedName>
</protein>
<dbReference type="AlphaFoldDB" id="A0A1I2WEM4"/>
<dbReference type="EMBL" id="FOOY01000039">
    <property type="protein sequence ID" value="SFG99107.1"/>
    <property type="molecule type" value="Genomic_DNA"/>
</dbReference>
<organism evidence="2 3">
    <name type="scientific">Sporolactobacillus nakayamae</name>
    <dbReference type="NCBI Taxonomy" id="269670"/>
    <lineage>
        <taxon>Bacteria</taxon>
        <taxon>Bacillati</taxon>
        <taxon>Bacillota</taxon>
        <taxon>Bacilli</taxon>
        <taxon>Bacillales</taxon>
        <taxon>Sporolactobacillaceae</taxon>
        <taxon>Sporolactobacillus</taxon>
    </lineage>
</organism>
<dbReference type="GO" id="GO:0016747">
    <property type="term" value="F:acyltransferase activity, transferring groups other than amino-acyl groups"/>
    <property type="evidence" value="ECO:0007669"/>
    <property type="project" value="InterPro"/>
</dbReference>
<evidence type="ECO:0000313" key="3">
    <source>
        <dbReference type="Proteomes" id="UP000198752"/>
    </source>
</evidence>
<dbReference type="Pfam" id="PF00583">
    <property type="entry name" value="Acetyltransf_1"/>
    <property type="match status" value="1"/>
</dbReference>
<dbReference type="PANTHER" id="PTHR43415">
    <property type="entry name" value="SPERMIDINE N(1)-ACETYLTRANSFERASE"/>
    <property type="match status" value="1"/>
</dbReference>
<evidence type="ECO:0000259" key="1">
    <source>
        <dbReference type="PROSITE" id="PS51186"/>
    </source>
</evidence>
<dbReference type="PROSITE" id="PS51186">
    <property type="entry name" value="GNAT"/>
    <property type="match status" value="1"/>
</dbReference>
<sequence>MKITEKNYLVNGLAYSIRSAETKDASQLSEIRVKIDGETENMDRESGEAFMGEAKFVQLILADGHAVRNLFLVAVADDQIVGYSRCEGSMLKRLAHKVEFGVCVLSDYWKHRIGTNLLTQSISWAEQQGIKKITLNVLETNTKAIALYQKMGFKVEGILKKDKKLSDGNYYNTIVMGRIKD</sequence>
<gene>
    <name evidence="2" type="ORF">SAMN02982927_03506</name>
</gene>
<feature type="domain" description="N-acetyltransferase" evidence="1">
    <location>
        <begin position="15"/>
        <end position="181"/>
    </location>
</feature>
<keyword evidence="3" id="KW-1185">Reference proteome</keyword>
<dbReference type="InterPro" id="IPR016181">
    <property type="entry name" value="Acyl_CoA_acyltransferase"/>
</dbReference>
<name>A0A1I2WEM4_9BACL</name>
<dbReference type="STRING" id="269670.SAMN02982927_03506"/>
<dbReference type="InterPro" id="IPR000182">
    <property type="entry name" value="GNAT_dom"/>
</dbReference>